<dbReference type="Pfam" id="PF05860">
    <property type="entry name" value="TPS"/>
    <property type="match status" value="1"/>
</dbReference>
<accession>A0A2T1LXD9</accession>
<gene>
    <name evidence="3" type="ORF">C7H19_11470</name>
</gene>
<reference evidence="3 4" key="1">
    <citation type="submission" date="2018-03" db="EMBL/GenBank/DDBJ databases">
        <title>The ancient ancestry and fast evolution of plastids.</title>
        <authorList>
            <person name="Moore K.R."/>
            <person name="Magnabosco C."/>
            <person name="Momper L."/>
            <person name="Gold D.A."/>
            <person name="Bosak T."/>
            <person name="Fournier G.P."/>
        </authorList>
    </citation>
    <scope>NUCLEOTIDE SEQUENCE [LARGE SCALE GENOMIC DNA]</scope>
    <source>
        <strain evidence="3 4">CCALA 016</strain>
    </source>
</reference>
<feature type="domain" description="Filamentous haemagglutinin FhaB/tRNA nuclease CdiA-like TPS" evidence="2">
    <location>
        <begin position="39"/>
        <end position="149"/>
    </location>
</feature>
<evidence type="ECO:0000259" key="2">
    <source>
        <dbReference type="SMART" id="SM00912"/>
    </source>
</evidence>
<protein>
    <recommendedName>
        <fullName evidence="2">Filamentous haemagglutinin FhaB/tRNA nuclease CdiA-like TPS domain-containing protein</fullName>
    </recommendedName>
</protein>
<keyword evidence="4" id="KW-1185">Reference proteome</keyword>
<feature type="region of interest" description="Disordered" evidence="1">
    <location>
        <begin position="1503"/>
        <end position="1522"/>
    </location>
</feature>
<dbReference type="OrthoDB" id="452776at2"/>
<proteinExistence type="predicted"/>
<organism evidence="3 4">
    <name type="scientific">Aphanothece hegewaldii CCALA 016</name>
    <dbReference type="NCBI Taxonomy" id="2107694"/>
    <lineage>
        <taxon>Bacteria</taxon>
        <taxon>Bacillati</taxon>
        <taxon>Cyanobacteriota</taxon>
        <taxon>Cyanophyceae</taxon>
        <taxon>Oscillatoriophycideae</taxon>
        <taxon>Chroococcales</taxon>
        <taxon>Aphanothecaceae</taxon>
        <taxon>Aphanothece</taxon>
    </lineage>
</organism>
<evidence type="ECO:0000256" key="1">
    <source>
        <dbReference type="SAM" id="MobiDB-lite"/>
    </source>
</evidence>
<name>A0A2T1LXD9_9CHRO</name>
<evidence type="ECO:0000313" key="4">
    <source>
        <dbReference type="Proteomes" id="UP000239001"/>
    </source>
</evidence>
<sequence length="1779" mass="180196">MNFFSLRLTFGIFLTLLGSLIDNGIAEAQIIPDNSLGAENSRTRPDTIKNTPSDVIEGGATRGSNLFHSFQEFNVNEGRGAYFANPDVIQNIFSRVTGGNVSNILGTLGVLGNANLFLINPSGIIFGPNARLDMRGAFIGATADSLVFDNNFEFSTTNPDAPPLLTVNIPIGLRFRENAGDISSTANIVTPSHLTLKAGNLNISGTLAVGGDLTLEALDTLIIRDSVISPFIAASGGNLLLQGNQNVDIYALNHPQSGIVSGKDLLLRSTNAVSGDAHYWSGGSFKIEKLDGSLGGLVSLYDPIIRTVGDVKFDAYQGASLHIIAGGSVYIPGTILITGVDETGDTLASTVTLSDGSTINIDGSLEPTLDIRAGTTAVGNPFFDTDTPTSADIFIGSITFHPIFGSGGKVFLSNQYSPNLALQPLFGGITVGSITTKNAFGGGSVTIDARGGITLVGAVDASSLIGNGGNVTLLSQGNISTGSNILAQGLLGGNITLTSTGDVLLTNGLELNVRGGGGGNITINAQNLELRVGSKLRAGIASGLGSLDAQAGDITINAIGTIAIANSSLVSNAVLQNGKGDAGDIELKTGTLNILDGAVLESTTFGVGNAGKITVNVTDTMTLKGEDSQGLRSGVISLVSSNGIGNSGEIEVNANTLNLFDGARILSNVIGIGDAGKITINVTDVMTLMGKDSQKRVSNISSLVQSEGIGNSGGIEISANTLNLFDGAELNSSTEGLGNAGKIAINVFDTMTLQGENRRGLGSAVISRVNFGGTGNSGGIEISANTLNLFDGARLDSSSRSIGDAGKITISVTDTMTLKGESSLGIGSSIFNGIVGQGNSYGIEVKTNTLLLDKGQISNSIFGVGNADKITINVNGTMTLQGEDSLGLTSAIFSRVAAGAKGNISGIEVNAGTLNLLDGGNINAGLAGIGNAGKVTISVVDTMTLRGSNSEGNVSGVGSQVSLGAEGDSGGIEVKATNLQMFDATTISSSTEGLGNAGKITINVTDTIILGESQNTRTSVSSRVLLGAKGDSEGIEIKAGTLKLLGGGRLNTTTEGIGDAGKIIVNVTGNVTLKGQSNAGEGSSIASAVTPNGKGNSQGIEINATNVILQDAAFIITSTGSNGNAGNIIITAKETVSTSGAKFFGELVLGGVSAFTLSGGEAGDITINTPIFNISDSAEVSAFTQGTGNAGSITINSPQIVNIGQNSKIVVETSSAGQPGNINITTDTLNIGTNAQLSATATATATNTQGGGSININASNLNIAGKLGIFAETQGLAPAGTLTLNPDNANPNLNILFIEQGKISASTSASGNGGDINISAPNNIDVSGNGTIATSTSGSGNAGTINFNTNQLNLVEGVTVTASTIGTGNAGNINLNATQVNLQQATITAFTNGQGNAGSINVPNAQSISLNNSTISTEIQKDGIATEASNITLTSNTLNLDNNSNITASTAGKGDAGEITITANSLTAQGKSSIQTNTTSSSQAGDIIFILQDNLTLTDSTIEASTDPRSSGNGGSINIDPRTVNLNNNARISVNSQGTGDGGSITLKAQNLRLNNRSSISATTASGEGGNITLNIPDTINQRNNSPITATAGGTGNGGNITVNTKFIIGNENSNITANAFQGTGGNINITADGIFRGFNSTITASSQLGVDGVVETNTPEVDPSRGLINLPQNIIDPNTLISKDACRRGSQSEFTVRGRGGLPSTPQQVQSSNEVEVGLVEPVAQESNIVNPSSGINRKIIPAQGWKRNQTGDVVLVAYPTTNSVSRQVNSPAFCGNN</sequence>
<reference evidence="3 4" key="2">
    <citation type="submission" date="2018-03" db="EMBL/GenBank/DDBJ databases">
        <authorList>
            <person name="Keele B.F."/>
        </authorList>
    </citation>
    <scope>NUCLEOTIDE SEQUENCE [LARGE SCALE GENOMIC DNA]</scope>
    <source>
        <strain evidence="3 4">CCALA 016</strain>
    </source>
</reference>
<dbReference type="SMART" id="SM00912">
    <property type="entry name" value="Haemagg_act"/>
    <property type="match status" value="1"/>
</dbReference>
<dbReference type="EMBL" id="PXOH01000011">
    <property type="protein sequence ID" value="PSF37055.1"/>
    <property type="molecule type" value="Genomic_DNA"/>
</dbReference>
<dbReference type="InterPro" id="IPR012334">
    <property type="entry name" value="Pectin_lyas_fold"/>
</dbReference>
<evidence type="ECO:0000313" key="3">
    <source>
        <dbReference type="EMBL" id="PSF37055.1"/>
    </source>
</evidence>
<dbReference type="InterPro" id="IPR011050">
    <property type="entry name" value="Pectin_lyase_fold/virulence"/>
</dbReference>
<dbReference type="SUPFAM" id="SSF51126">
    <property type="entry name" value="Pectin lyase-like"/>
    <property type="match status" value="6"/>
</dbReference>
<comment type="caution">
    <text evidence="3">The sequence shown here is derived from an EMBL/GenBank/DDBJ whole genome shotgun (WGS) entry which is preliminary data.</text>
</comment>
<dbReference type="Gene3D" id="2.160.20.10">
    <property type="entry name" value="Single-stranded right-handed beta-helix, Pectin lyase-like"/>
    <property type="match status" value="5"/>
</dbReference>
<dbReference type="InterPro" id="IPR008638">
    <property type="entry name" value="FhaB/CdiA-like_TPS"/>
</dbReference>
<dbReference type="NCBIfam" id="TIGR01901">
    <property type="entry name" value="adhes_NPXG"/>
    <property type="match status" value="1"/>
</dbReference>
<dbReference type="Proteomes" id="UP000239001">
    <property type="component" value="Unassembled WGS sequence"/>
</dbReference>